<dbReference type="RefSeq" id="WP_132867150.1">
    <property type="nucleotide sequence ID" value="NZ_JTJC03000004.1"/>
</dbReference>
<dbReference type="AlphaFoldDB" id="A0A9X5E6D9"/>
<evidence type="ECO:0000313" key="2">
    <source>
        <dbReference type="Proteomes" id="UP000031532"/>
    </source>
</evidence>
<sequence>MGHGSLARGWRIVNCELIVSLHYQLLMNAMHDFIKKKWHITSTTNYQLPITNYQLPITVRSNKL</sequence>
<gene>
    <name evidence="1" type="ORF">QH73_0015935</name>
</gene>
<comment type="caution">
    <text evidence="1">The sequence shown here is derived from an EMBL/GenBank/DDBJ whole genome shotgun (WGS) entry which is preliminary data.</text>
</comment>
<accession>A0A9X5E6D9</accession>
<reference evidence="1 2" key="1">
    <citation type="journal article" date="2015" name="Genome Announc.">
        <title>Draft Genome Sequence of the Terrestrial Cyanobacterium Scytonema millei VB511283, Isolated from Eastern India.</title>
        <authorList>
            <person name="Sen D."/>
            <person name="Chandrababunaidu M.M."/>
            <person name="Singh D."/>
            <person name="Sanghi N."/>
            <person name="Ghorai A."/>
            <person name="Mishra G.P."/>
            <person name="Madduluri M."/>
            <person name="Adhikary S.P."/>
            <person name="Tripathy S."/>
        </authorList>
    </citation>
    <scope>NUCLEOTIDE SEQUENCE [LARGE SCALE GENOMIC DNA]</scope>
    <source>
        <strain evidence="1 2">VB511283</strain>
    </source>
</reference>
<dbReference type="EMBL" id="JTJC03000004">
    <property type="protein sequence ID" value="NHC36116.1"/>
    <property type="molecule type" value="Genomic_DNA"/>
</dbReference>
<proteinExistence type="predicted"/>
<protein>
    <submittedName>
        <fullName evidence="1">Uncharacterized protein</fullName>
    </submittedName>
</protein>
<dbReference type="Proteomes" id="UP000031532">
    <property type="component" value="Unassembled WGS sequence"/>
</dbReference>
<keyword evidence="2" id="KW-1185">Reference proteome</keyword>
<name>A0A9X5E6D9_9CYAN</name>
<evidence type="ECO:0000313" key="1">
    <source>
        <dbReference type="EMBL" id="NHC36116.1"/>
    </source>
</evidence>
<organism evidence="1 2">
    <name type="scientific">Scytonema millei VB511283</name>
    <dbReference type="NCBI Taxonomy" id="1245923"/>
    <lineage>
        <taxon>Bacteria</taxon>
        <taxon>Bacillati</taxon>
        <taxon>Cyanobacteriota</taxon>
        <taxon>Cyanophyceae</taxon>
        <taxon>Nostocales</taxon>
        <taxon>Scytonemataceae</taxon>
        <taxon>Scytonema</taxon>
    </lineage>
</organism>